<dbReference type="AlphaFoldDB" id="A0A397J6D4"/>
<name>A0A397J6D4_9GLOM</name>
<feature type="region of interest" description="Disordered" evidence="1">
    <location>
        <begin position="1"/>
        <end position="62"/>
    </location>
</feature>
<feature type="compositionally biased region" description="Basic residues" evidence="1">
    <location>
        <begin position="33"/>
        <end position="47"/>
    </location>
</feature>
<reference evidence="2 3" key="1">
    <citation type="submission" date="2018-08" db="EMBL/GenBank/DDBJ databases">
        <title>Genome and evolution of the arbuscular mycorrhizal fungus Diversispora epigaea (formerly Glomus versiforme) and its bacterial endosymbionts.</title>
        <authorList>
            <person name="Sun X."/>
            <person name="Fei Z."/>
            <person name="Harrison M."/>
        </authorList>
    </citation>
    <scope>NUCLEOTIDE SEQUENCE [LARGE SCALE GENOMIC DNA]</scope>
    <source>
        <strain evidence="2 3">IT104</strain>
    </source>
</reference>
<proteinExistence type="predicted"/>
<organism evidence="2 3">
    <name type="scientific">Diversispora epigaea</name>
    <dbReference type="NCBI Taxonomy" id="1348612"/>
    <lineage>
        <taxon>Eukaryota</taxon>
        <taxon>Fungi</taxon>
        <taxon>Fungi incertae sedis</taxon>
        <taxon>Mucoromycota</taxon>
        <taxon>Glomeromycotina</taxon>
        <taxon>Glomeromycetes</taxon>
        <taxon>Diversisporales</taxon>
        <taxon>Diversisporaceae</taxon>
        <taxon>Diversispora</taxon>
    </lineage>
</organism>
<feature type="compositionally biased region" description="Low complexity" evidence="1">
    <location>
        <begin position="1"/>
        <end position="23"/>
    </location>
</feature>
<gene>
    <name evidence="2" type="ORF">Glove_108g41</name>
</gene>
<protein>
    <submittedName>
        <fullName evidence="2">Uncharacterized protein</fullName>
    </submittedName>
</protein>
<keyword evidence="3" id="KW-1185">Reference proteome</keyword>
<comment type="caution">
    <text evidence="2">The sequence shown here is derived from an EMBL/GenBank/DDBJ whole genome shotgun (WGS) entry which is preliminary data.</text>
</comment>
<sequence length="99" mass="11408">MVTYYSFGFENNPNPNNEKSPNFSEEETLLTLNRRRTTPNSPIRRRTSGTAPNKWGTHITTITGSTTNRNYTISRGRRFSRKLSNKFILRQARQLGLDG</sequence>
<accession>A0A397J6D4</accession>
<dbReference type="EMBL" id="PQFF01000101">
    <property type="protein sequence ID" value="RHZ82572.1"/>
    <property type="molecule type" value="Genomic_DNA"/>
</dbReference>
<dbReference type="Proteomes" id="UP000266861">
    <property type="component" value="Unassembled WGS sequence"/>
</dbReference>
<evidence type="ECO:0000256" key="1">
    <source>
        <dbReference type="SAM" id="MobiDB-lite"/>
    </source>
</evidence>
<evidence type="ECO:0000313" key="3">
    <source>
        <dbReference type="Proteomes" id="UP000266861"/>
    </source>
</evidence>
<evidence type="ECO:0000313" key="2">
    <source>
        <dbReference type="EMBL" id="RHZ82572.1"/>
    </source>
</evidence>